<dbReference type="STRING" id="1336337.A0A3N4JQY7"/>
<dbReference type="Pfam" id="PF00931">
    <property type="entry name" value="NB-ARC"/>
    <property type="match status" value="1"/>
</dbReference>
<dbReference type="Gene3D" id="3.40.50.300">
    <property type="entry name" value="P-loop containing nucleotide triphosphate hydrolases"/>
    <property type="match status" value="1"/>
</dbReference>
<evidence type="ECO:0000259" key="1">
    <source>
        <dbReference type="Pfam" id="PF00931"/>
    </source>
</evidence>
<evidence type="ECO:0000313" key="3">
    <source>
        <dbReference type="Proteomes" id="UP000276215"/>
    </source>
</evidence>
<dbReference type="Proteomes" id="UP000276215">
    <property type="component" value="Unassembled WGS sequence"/>
</dbReference>
<gene>
    <name evidence="2" type="ORF">L873DRAFT_1804862</name>
</gene>
<accession>A0A3N4JQY7</accession>
<dbReference type="AlphaFoldDB" id="A0A3N4JQY7"/>
<keyword evidence="3" id="KW-1185">Reference proteome</keyword>
<dbReference type="InterPro" id="IPR002182">
    <property type="entry name" value="NB-ARC"/>
</dbReference>
<evidence type="ECO:0000313" key="2">
    <source>
        <dbReference type="EMBL" id="RPB00730.1"/>
    </source>
</evidence>
<dbReference type="GO" id="GO:0043531">
    <property type="term" value="F:ADP binding"/>
    <property type="evidence" value="ECO:0007669"/>
    <property type="project" value="InterPro"/>
</dbReference>
<feature type="domain" description="NB-ARC" evidence="1">
    <location>
        <begin position="33"/>
        <end position="80"/>
    </location>
</feature>
<organism evidence="2 3">
    <name type="scientific">Choiromyces venosus 120613-1</name>
    <dbReference type="NCBI Taxonomy" id="1336337"/>
    <lineage>
        <taxon>Eukaryota</taxon>
        <taxon>Fungi</taxon>
        <taxon>Dikarya</taxon>
        <taxon>Ascomycota</taxon>
        <taxon>Pezizomycotina</taxon>
        <taxon>Pezizomycetes</taxon>
        <taxon>Pezizales</taxon>
        <taxon>Tuberaceae</taxon>
        <taxon>Choiromyces</taxon>
    </lineage>
</organism>
<dbReference type="InterPro" id="IPR027417">
    <property type="entry name" value="P-loop_NTPase"/>
</dbReference>
<protein>
    <recommendedName>
        <fullName evidence="1">NB-ARC domain-containing protein</fullName>
    </recommendedName>
</protein>
<dbReference type="SUPFAM" id="SSF52540">
    <property type="entry name" value="P-loop containing nucleoside triphosphate hydrolases"/>
    <property type="match status" value="1"/>
</dbReference>
<feature type="non-terminal residue" evidence="2">
    <location>
        <position position="106"/>
    </location>
</feature>
<reference evidence="2 3" key="1">
    <citation type="journal article" date="2018" name="Nat. Ecol. Evol.">
        <title>Pezizomycetes genomes reveal the molecular basis of ectomycorrhizal truffle lifestyle.</title>
        <authorList>
            <person name="Murat C."/>
            <person name="Payen T."/>
            <person name="Noel B."/>
            <person name="Kuo A."/>
            <person name="Morin E."/>
            <person name="Chen J."/>
            <person name="Kohler A."/>
            <person name="Krizsan K."/>
            <person name="Balestrini R."/>
            <person name="Da Silva C."/>
            <person name="Montanini B."/>
            <person name="Hainaut M."/>
            <person name="Levati E."/>
            <person name="Barry K.W."/>
            <person name="Belfiori B."/>
            <person name="Cichocki N."/>
            <person name="Clum A."/>
            <person name="Dockter R.B."/>
            <person name="Fauchery L."/>
            <person name="Guy J."/>
            <person name="Iotti M."/>
            <person name="Le Tacon F."/>
            <person name="Lindquist E.A."/>
            <person name="Lipzen A."/>
            <person name="Malagnac F."/>
            <person name="Mello A."/>
            <person name="Molinier V."/>
            <person name="Miyauchi S."/>
            <person name="Poulain J."/>
            <person name="Riccioni C."/>
            <person name="Rubini A."/>
            <person name="Sitrit Y."/>
            <person name="Splivallo R."/>
            <person name="Traeger S."/>
            <person name="Wang M."/>
            <person name="Zifcakova L."/>
            <person name="Wipf D."/>
            <person name="Zambonelli A."/>
            <person name="Paolocci F."/>
            <person name="Nowrousian M."/>
            <person name="Ottonello S."/>
            <person name="Baldrian P."/>
            <person name="Spatafora J.W."/>
            <person name="Henrissat B."/>
            <person name="Nagy L.G."/>
            <person name="Aury J.M."/>
            <person name="Wincker P."/>
            <person name="Grigoriev I.V."/>
            <person name="Bonfante P."/>
            <person name="Martin F.M."/>
        </authorList>
    </citation>
    <scope>NUCLEOTIDE SEQUENCE [LARGE SCALE GENOMIC DNA]</scope>
    <source>
        <strain evidence="2 3">120613-1</strain>
    </source>
</reference>
<dbReference type="EMBL" id="ML120378">
    <property type="protein sequence ID" value="RPB00730.1"/>
    <property type="molecule type" value="Genomic_DNA"/>
</dbReference>
<dbReference type="OrthoDB" id="20872at2759"/>
<name>A0A3N4JQY7_9PEZI</name>
<sequence length="106" mass="12361">MKAWFEGPHSGDWILVIDNADNDDDFVSNDSPITKFIPQRSKGTVIFTTRSLKVASRRECTVIEVEEMMREEALELFSKCFRNWDSLEDEERKVVLMILDSLDYLP</sequence>
<proteinExistence type="predicted"/>